<feature type="transmembrane region" description="Helical" evidence="7">
    <location>
        <begin position="331"/>
        <end position="358"/>
    </location>
</feature>
<gene>
    <name evidence="8" type="ORF">ENQ20_02680</name>
</gene>
<organism evidence="8">
    <name type="scientific">Caldilinea aerophila</name>
    <dbReference type="NCBI Taxonomy" id="133453"/>
    <lineage>
        <taxon>Bacteria</taxon>
        <taxon>Bacillati</taxon>
        <taxon>Chloroflexota</taxon>
        <taxon>Caldilineae</taxon>
        <taxon>Caldilineales</taxon>
        <taxon>Caldilineaceae</taxon>
        <taxon>Caldilinea</taxon>
    </lineage>
</organism>
<feature type="transmembrane region" description="Helical" evidence="7">
    <location>
        <begin position="70"/>
        <end position="92"/>
    </location>
</feature>
<keyword evidence="5 7" id="KW-0472">Membrane</keyword>
<dbReference type="EMBL" id="DSMG01000037">
    <property type="protein sequence ID" value="HDX30381.1"/>
    <property type="molecule type" value="Genomic_DNA"/>
</dbReference>
<comment type="subcellular location">
    <subcellularLocation>
        <location evidence="1">Membrane</location>
        <topology evidence="1">Multi-pass membrane protein</topology>
    </subcellularLocation>
</comment>
<accession>A0A7C1JFW1</accession>
<reference evidence="8" key="1">
    <citation type="journal article" date="2020" name="mSystems">
        <title>Genome- and Community-Level Interaction Insights into Carbon Utilization and Element Cycling Functions of Hydrothermarchaeota in Hydrothermal Sediment.</title>
        <authorList>
            <person name="Zhou Z."/>
            <person name="Liu Y."/>
            <person name="Xu W."/>
            <person name="Pan J."/>
            <person name="Luo Z.H."/>
            <person name="Li M."/>
        </authorList>
    </citation>
    <scope>NUCLEOTIDE SEQUENCE [LARGE SCALE GENOMIC DNA]</scope>
    <source>
        <strain evidence="8">SpSt-289</strain>
    </source>
</reference>
<feature type="transmembrane region" description="Helical" evidence="7">
    <location>
        <begin position="254"/>
        <end position="283"/>
    </location>
</feature>
<feature type="transmembrane region" description="Helical" evidence="7">
    <location>
        <begin position="226"/>
        <end position="248"/>
    </location>
</feature>
<keyword evidence="3 7" id="KW-0812">Transmembrane</keyword>
<comment type="similarity">
    <text evidence="2">Belongs to the autoinducer-2 exporter (AI-2E) (TC 2.A.86) family.</text>
</comment>
<feature type="transmembrane region" description="Helical" evidence="7">
    <location>
        <begin position="40"/>
        <end position="58"/>
    </location>
</feature>
<evidence type="ECO:0000256" key="2">
    <source>
        <dbReference type="ARBA" id="ARBA00009773"/>
    </source>
</evidence>
<dbReference type="PANTHER" id="PTHR21716:SF66">
    <property type="entry name" value="TRANSPORT PROTEIN SLL0063-RELATED"/>
    <property type="match status" value="1"/>
</dbReference>
<sequence length="410" mass="44647">MTHRVHTSPPWPRNVKTIVAVALLLGTALAFWRFFEFVELFALAALLAFLLSPVVNALRRWARLPQPFAIAVAYLLFAAMVSLLVLIVGAAIQSQITGLVINVQETLRGLMDLTTWLLTQLTAILRQIGGARLKLPQVDDLMPQFYESLTGQMSGVIGQGGSLVTGMAQTALMTVTRTIVLFVLSIYLLVDGVRILQFFQKAAEQLGYGEDAAILLADFTNIWKTYFLGQLVLALIMSVAVSAIFFALRVDNPIMFGLIAGLFELVPVLGQYLTMTVTVILVFFQPEPPGGLQPWLYTLLVAGVLFSIQQIQGNVILPRLHGRSLAIHPMLILLGVLIGASFAGVFGAVLAPPVLATIKLFGVYTWRKLLDLPPFEAKEEETVAEATAVGDRKPTASLPSLGKEPINQAK</sequence>
<protein>
    <submittedName>
        <fullName evidence="8">AI-2E family transporter</fullName>
    </submittedName>
</protein>
<evidence type="ECO:0000256" key="3">
    <source>
        <dbReference type="ARBA" id="ARBA00022692"/>
    </source>
</evidence>
<evidence type="ECO:0000256" key="7">
    <source>
        <dbReference type="SAM" id="Phobius"/>
    </source>
</evidence>
<dbReference type="GO" id="GO:0055085">
    <property type="term" value="P:transmembrane transport"/>
    <property type="evidence" value="ECO:0007669"/>
    <property type="project" value="TreeGrafter"/>
</dbReference>
<evidence type="ECO:0000256" key="1">
    <source>
        <dbReference type="ARBA" id="ARBA00004141"/>
    </source>
</evidence>
<dbReference type="AlphaFoldDB" id="A0A7C1JFW1"/>
<keyword evidence="4 7" id="KW-1133">Transmembrane helix</keyword>
<comment type="caution">
    <text evidence="8">The sequence shown here is derived from an EMBL/GenBank/DDBJ whole genome shotgun (WGS) entry which is preliminary data.</text>
</comment>
<dbReference type="GO" id="GO:0016020">
    <property type="term" value="C:membrane"/>
    <property type="evidence" value="ECO:0007669"/>
    <property type="project" value="UniProtKB-SubCell"/>
</dbReference>
<evidence type="ECO:0000256" key="5">
    <source>
        <dbReference type="ARBA" id="ARBA00023136"/>
    </source>
</evidence>
<dbReference type="Pfam" id="PF01594">
    <property type="entry name" value="AI-2E_transport"/>
    <property type="match status" value="1"/>
</dbReference>
<evidence type="ECO:0000256" key="6">
    <source>
        <dbReference type="SAM" id="MobiDB-lite"/>
    </source>
</evidence>
<feature type="region of interest" description="Disordered" evidence="6">
    <location>
        <begin position="383"/>
        <end position="410"/>
    </location>
</feature>
<dbReference type="PANTHER" id="PTHR21716">
    <property type="entry name" value="TRANSMEMBRANE PROTEIN"/>
    <property type="match status" value="1"/>
</dbReference>
<feature type="transmembrane region" description="Helical" evidence="7">
    <location>
        <begin position="295"/>
        <end position="311"/>
    </location>
</feature>
<evidence type="ECO:0000313" key="8">
    <source>
        <dbReference type="EMBL" id="HDX30381.1"/>
    </source>
</evidence>
<name>A0A7C1JFW1_9CHLR</name>
<proteinExistence type="inferred from homology"/>
<evidence type="ECO:0000256" key="4">
    <source>
        <dbReference type="ARBA" id="ARBA00022989"/>
    </source>
</evidence>
<feature type="transmembrane region" description="Helical" evidence="7">
    <location>
        <begin position="171"/>
        <end position="190"/>
    </location>
</feature>
<dbReference type="InterPro" id="IPR002549">
    <property type="entry name" value="AI-2E-like"/>
</dbReference>